<dbReference type="AlphaFoldDB" id="A0A7K3UF32"/>
<gene>
    <name evidence="1" type="ORF">GR197_15405</name>
</gene>
<evidence type="ECO:0000313" key="1">
    <source>
        <dbReference type="EMBL" id="NEJ71914.1"/>
    </source>
</evidence>
<accession>A0A7K3UF32</accession>
<reference evidence="1 2" key="1">
    <citation type="submission" date="2019-12" db="EMBL/GenBank/DDBJ databases">
        <title>Rhizobium genotypes associated with high levels of biological nitrogen fixation by grain legumes in a temperate-maritime cropping system.</title>
        <authorList>
            <person name="Maluk M."/>
            <person name="Francesc Ferrando Molina F."/>
            <person name="Lopez Del Egido L."/>
            <person name="Lafos M."/>
            <person name="Langarica-Fuentes A."/>
            <person name="Gebre Yohannes G."/>
            <person name="Young M.W."/>
            <person name="Martin P."/>
            <person name="Gantlett R."/>
            <person name="Kenicer G."/>
            <person name="Hawes C."/>
            <person name="Begg G.S."/>
            <person name="Quilliam R.S."/>
            <person name="Squire G.R."/>
            <person name="Poole P.S."/>
            <person name="Young P.W."/>
            <person name="Iannetta P.M."/>
            <person name="James E.K."/>
        </authorList>
    </citation>
    <scope>NUCLEOTIDE SEQUENCE [LARGE SCALE GENOMIC DNA]</scope>
    <source>
        <strain evidence="1 2">JHI366</strain>
    </source>
</reference>
<dbReference type="RefSeq" id="WP_164010881.1">
    <property type="nucleotide sequence ID" value="NZ_WUFT01000009.1"/>
</dbReference>
<comment type="caution">
    <text evidence="1">The sequence shown here is derived from an EMBL/GenBank/DDBJ whole genome shotgun (WGS) entry which is preliminary data.</text>
</comment>
<dbReference type="EMBL" id="WUFT01000009">
    <property type="protein sequence ID" value="NEJ71914.1"/>
    <property type="molecule type" value="Genomic_DNA"/>
</dbReference>
<sequence>MKEIARRDKSTNSIEAIKNKKCLLISFRPPRLVFRMRRLRENAAMKALKFRQEITPAGLDLNSSTSYVTDIRCVAAAVPQRTPKAGQAAALPDP</sequence>
<evidence type="ECO:0000313" key="2">
    <source>
        <dbReference type="Proteomes" id="UP000471753"/>
    </source>
</evidence>
<protein>
    <submittedName>
        <fullName evidence="1">Uncharacterized protein</fullName>
    </submittedName>
</protein>
<proteinExistence type="predicted"/>
<dbReference type="Proteomes" id="UP000471753">
    <property type="component" value="Unassembled WGS sequence"/>
</dbReference>
<name>A0A7K3UF32_9HYPH</name>
<organism evidence="1 2">
    <name type="scientific">Rhizobium phaseoli</name>
    <dbReference type="NCBI Taxonomy" id="396"/>
    <lineage>
        <taxon>Bacteria</taxon>
        <taxon>Pseudomonadati</taxon>
        <taxon>Pseudomonadota</taxon>
        <taxon>Alphaproteobacteria</taxon>
        <taxon>Hyphomicrobiales</taxon>
        <taxon>Rhizobiaceae</taxon>
        <taxon>Rhizobium/Agrobacterium group</taxon>
        <taxon>Rhizobium</taxon>
    </lineage>
</organism>